<reference evidence="1" key="2">
    <citation type="journal article" date="2022" name="Microbiol. Resour. Announc.">
        <title>Metagenome Sequencing to Explore Phylogenomics of Terrestrial Cyanobacteria.</title>
        <authorList>
            <person name="Ward R.D."/>
            <person name="Stajich J.E."/>
            <person name="Johansen J.R."/>
            <person name="Huntemann M."/>
            <person name="Clum A."/>
            <person name="Foster B."/>
            <person name="Foster B."/>
            <person name="Roux S."/>
            <person name="Palaniappan K."/>
            <person name="Varghese N."/>
            <person name="Mukherjee S."/>
            <person name="Reddy T.B.K."/>
            <person name="Daum C."/>
            <person name="Copeland A."/>
            <person name="Chen I.A."/>
            <person name="Ivanova N.N."/>
            <person name="Kyrpides N.C."/>
            <person name="Shapiro N."/>
            <person name="Eloe-Fadrosh E.A."/>
            <person name="Pietrasiak N."/>
        </authorList>
    </citation>
    <scope>NUCLEOTIDE SEQUENCE</scope>
    <source>
        <strain evidence="1">CPER-KK1</strain>
    </source>
</reference>
<comment type="caution">
    <text evidence="1">The sequence shown here is derived from an EMBL/GenBank/DDBJ whole genome shotgun (WGS) entry which is preliminary data.</text>
</comment>
<reference evidence="1" key="1">
    <citation type="submission" date="2021-05" db="EMBL/GenBank/DDBJ databases">
        <authorList>
            <person name="Pietrasiak N."/>
            <person name="Ward R."/>
            <person name="Stajich J.E."/>
            <person name="Kurbessoian T."/>
        </authorList>
    </citation>
    <scope>NUCLEOTIDE SEQUENCE</scope>
    <source>
        <strain evidence="1">CPER-KK1</strain>
    </source>
</reference>
<protein>
    <submittedName>
        <fullName evidence="1">Uncharacterized protein</fullName>
    </submittedName>
</protein>
<dbReference type="Proteomes" id="UP000753908">
    <property type="component" value="Unassembled WGS sequence"/>
</dbReference>
<dbReference type="EMBL" id="JAHHIF010000044">
    <property type="protein sequence ID" value="MBW4547581.1"/>
    <property type="molecule type" value="Genomic_DNA"/>
</dbReference>
<evidence type="ECO:0000313" key="1">
    <source>
        <dbReference type="EMBL" id="MBW4547581.1"/>
    </source>
</evidence>
<name>A0A951PPW4_9CYAN</name>
<gene>
    <name evidence="1" type="ORF">KME25_24540</name>
</gene>
<proteinExistence type="predicted"/>
<dbReference type="AlphaFoldDB" id="A0A951PPW4"/>
<sequence length="60" mass="6805">MKPLPTDQNYTFCEKSVFMRGRNHQAIDLTALDEVFAERDKNFLYPCCYGGTPAQASSQV</sequence>
<organism evidence="1 2">
    <name type="scientific">Symplocastrum torsivum CPER-KK1</name>
    <dbReference type="NCBI Taxonomy" id="450513"/>
    <lineage>
        <taxon>Bacteria</taxon>
        <taxon>Bacillati</taxon>
        <taxon>Cyanobacteriota</taxon>
        <taxon>Cyanophyceae</taxon>
        <taxon>Oscillatoriophycideae</taxon>
        <taxon>Oscillatoriales</taxon>
        <taxon>Microcoleaceae</taxon>
        <taxon>Symplocastrum</taxon>
    </lineage>
</organism>
<accession>A0A951PPW4</accession>
<evidence type="ECO:0000313" key="2">
    <source>
        <dbReference type="Proteomes" id="UP000753908"/>
    </source>
</evidence>